<evidence type="ECO:0000313" key="2">
    <source>
        <dbReference type="Proteomes" id="UP001430848"/>
    </source>
</evidence>
<proteinExistence type="predicted"/>
<evidence type="ECO:0000313" key="1">
    <source>
        <dbReference type="EMBL" id="KAK7726871.1"/>
    </source>
</evidence>
<gene>
    <name evidence="1" type="ORF">SLS63_007491</name>
</gene>
<accession>A0ABR1P5C0</accession>
<sequence length="127" mass="14561">MAAYLKAKAPVDFSANMAIMKAYTAWIKSRTFYDKPEIVQYVNVYEQSEYEAPFTWMVTRFLSAASGIEDMQEHVSSQIQIEAFNHIDEFENSVIELEEEGQMTFEPCEDEHAEDNEYAAAGLSHTL</sequence>
<comment type="caution">
    <text evidence="1">The sequence shown here is derived from an EMBL/GenBank/DDBJ whole genome shotgun (WGS) entry which is preliminary data.</text>
</comment>
<dbReference type="Proteomes" id="UP001430848">
    <property type="component" value="Unassembled WGS sequence"/>
</dbReference>
<keyword evidence="2" id="KW-1185">Reference proteome</keyword>
<name>A0ABR1P5C0_DIAER</name>
<dbReference type="EMBL" id="JAKNSF020000041">
    <property type="protein sequence ID" value="KAK7726871.1"/>
    <property type="molecule type" value="Genomic_DNA"/>
</dbReference>
<protein>
    <submittedName>
        <fullName evidence="1">Uncharacterized protein</fullName>
    </submittedName>
</protein>
<reference evidence="1 2" key="1">
    <citation type="submission" date="2024-02" db="EMBL/GenBank/DDBJ databases">
        <title>De novo assembly and annotation of 12 fungi associated with fruit tree decline syndrome in Ontario, Canada.</title>
        <authorList>
            <person name="Sulman M."/>
            <person name="Ellouze W."/>
            <person name="Ilyukhin E."/>
        </authorList>
    </citation>
    <scope>NUCLEOTIDE SEQUENCE [LARGE SCALE GENOMIC DNA]</scope>
    <source>
        <strain evidence="1 2">M169</strain>
    </source>
</reference>
<organism evidence="1 2">
    <name type="scientific">Diaporthe eres</name>
    <name type="common">Phomopsis oblonga</name>
    <dbReference type="NCBI Taxonomy" id="83184"/>
    <lineage>
        <taxon>Eukaryota</taxon>
        <taxon>Fungi</taxon>
        <taxon>Dikarya</taxon>
        <taxon>Ascomycota</taxon>
        <taxon>Pezizomycotina</taxon>
        <taxon>Sordariomycetes</taxon>
        <taxon>Sordariomycetidae</taxon>
        <taxon>Diaporthales</taxon>
        <taxon>Diaporthaceae</taxon>
        <taxon>Diaporthe</taxon>
        <taxon>Diaporthe eres species complex</taxon>
    </lineage>
</organism>